<keyword evidence="2" id="KW-0560">Oxidoreductase</keyword>
<dbReference type="InterPro" id="IPR000415">
    <property type="entry name" value="Nitroreductase-like"/>
</dbReference>
<dbReference type="OrthoDB" id="9784375at2"/>
<dbReference type="PANTHER" id="PTHR43673">
    <property type="entry name" value="NAD(P)H NITROREDUCTASE YDGI-RELATED"/>
    <property type="match status" value="1"/>
</dbReference>
<evidence type="ECO:0000256" key="1">
    <source>
        <dbReference type="ARBA" id="ARBA00007118"/>
    </source>
</evidence>
<dbReference type="CDD" id="cd02137">
    <property type="entry name" value="MhqN-like"/>
    <property type="match status" value="1"/>
</dbReference>
<evidence type="ECO:0000313" key="4">
    <source>
        <dbReference type="EMBL" id="SEQ85902.1"/>
    </source>
</evidence>
<dbReference type="AlphaFoldDB" id="A0A1H9JGD2"/>
<dbReference type="RefSeq" id="WP_091359917.1">
    <property type="nucleotide sequence ID" value="NZ_AP025284.1"/>
</dbReference>
<dbReference type="InterPro" id="IPR029479">
    <property type="entry name" value="Nitroreductase"/>
</dbReference>
<name>A0A1H9JGD2_9GAMM</name>
<dbReference type="Pfam" id="PF00881">
    <property type="entry name" value="Nitroreductase"/>
    <property type="match status" value="1"/>
</dbReference>
<accession>A0A1H9JGD2</accession>
<proteinExistence type="inferred from homology"/>
<gene>
    <name evidence="4" type="ORF">SAMN03080615_02994</name>
</gene>
<feature type="domain" description="Nitroreductase" evidence="3">
    <location>
        <begin position="7"/>
        <end position="177"/>
    </location>
</feature>
<sequence length="200" mass="22431">MDLFTAIEARRAIKHYSSNETVSEADFERIMQAVLLSPTSYNIQHWRFVRVTDPQQRSRIQEAAWGQTQITEAAELIILCADTQAWSDDPQRYWANTNAEVQSVMLPMLQAFYEGKGQLQRDEALRSSGMAAQTLMLAAKALGYDTCPMIGFDSEQVARIINLPAGHLISMIITLGKADRPANPRAGQLPLEEVLLENSY</sequence>
<evidence type="ECO:0000256" key="2">
    <source>
        <dbReference type="ARBA" id="ARBA00023002"/>
    </source>
</evidence>
<organism evidence="4 5">
    <name type="scientific">Amphritea atlantica</name>
    <dbReference type="NCBI Taxonomy" id="355243"/>
    <lineage>
        <taxon>Bacteria</taxon>
        <taxon>Pseudomonadati</taxon>
        <taxon>Pseudomonadota</taxon>
        <taxon>Gammaproteobacteria</taxon>
        <taxon>Oceanospirillales</taxon>
        <taxon>Oceanospirillaceae</taxon>
        <taxon>Amphritea</taxon>
    </lineage>
</organism>
<keyword evidence="5" id="KW-1185">Reference proteome</keyword>
<protein>
    <submittedName>
        <fullName evidence="4">Nitroreductase</fullName>
    </submittedName>
</protein>
<dbReference type="GO" id="GO:0016491">
    <property type="term" value="F:oxidoreductase activity"/>
    <property type="evidence" value="ECO:0007669"/>
    <property type="project" value="UniProtKB-KW"/>
</dbReference>
<dbReference type="EMBL" id="FOGB01000009">
    <property type="protein sequence ID" value="SEQ85902.1"/>
    <property type="molecule type" value="Genomic_DNA"/>
</dbReference>
<dbReference type="PANTHER" id="PTHR43673:SF12">
    <property type="entry name" value="PROTEIN DRGA"/>
    <property type="match status" value="1"/>
</dbReference>
<comment type="similarity">
    <text evidence="1">Belongs to the nitroreductase family.</text>
</comment>
<dbReference type="SUPFAM" id="SSF55469">
    <property type="entry name" value="FMN-dependent nitroreductase-like"/>
    <property type="match status" value="1"/>
</dbReference>
<reference evidence="5" key="1">
    <citation type="submission" date="2016-10" db="EMBL/GenBank/DDBJ databases">
        <authorList>
            <person name="Varghese N."/>
            <person name="Submissions S."/>
        </authorList>
    </citation>
    <scope>NUCLEOTIDE SEQUENCE [LARGE SCALE GENOMIC DNA]</scope>
    <source>
        <strain evidence="5">DSM 18887</strain>
    </source>
</reference>
<dbReference type="STRING" id="355243.SAMN03080615_02994"/>
<evidence type="ECO:0000313" key="5">
    <source>
        <dbReference type="Proteomes" id="UP000198749"/>
    </source>
</evidence>
<dbReference type="Gene3D" id="3.40.109.10">
    <property type="entry name" value="NADH Oxidase"/>
    <property type="match status" value="1"/>
</dbReference>
<dbReference type="Proteomes" id="UP000198749">
    <property type="component" value="Unassembled WGS sequence"/>
</dbReference>
<evidence type="ECO:0000259" key="3">
    <source>
        <dbReference type="Pfam" id="PF00881"/>
    </source>
</evidence>